<evidence type="ECO:0000256" key="1">
    <source>
        <dbReference type="SAM" id="MobiDB-lite"/>
    </source>
</evidence>
<proteinExistence type="predicted"/>
<organism evidence="2">
    <name type="scientific">marine sediment metagenome</name>
    <dbReference type="NCBI Taxonomy" id="412755"/>
    <lineage>
        <taxon>unclassified sequences</taxon>
        <taxon>metagenomes</taxon>
        <taxon>ecological metagenomes</taxon>
    </lineage>
</organism>
<gene>
    <name evidence="2" type="ORF">S06H3_40031</name>
</gene>
<feature type="non-terminal residue" evidence="2">
    <location>
        <position position="33"/>
    </location>
</feature>
<dbReference type="EMBL" id="BARV01024533">
    <property type="protein sequence ID" value="GAI46578.1"/>
    <property type="molecule type" value="Genomic_DNA"/>
</dbReference>
<name>X1NSL5_9ZZZZ</name>
<evidence type="ECO:0000313" key="2">
    <source>
        <dbReference type="EMBL" id="GAI46578.1"/>
    </source>
</evidence>
<sequence>MRGHIRKKGEHSWQITLDTGTGPDGKRRRVYET</sequence>
<feature type="region of interest" description="Disordered" evidence="1">
    <location>
        <begin position="1"/>
        <end position="33"/>
    </location>
</feature>
<reference evidence="2" key="1">
    <citation type="journal article" date="2014" name="Front. Microbiol.">
        <title>High frequency of phylogenetically diverse reductive dehalogenase-homologous genes in deep subseafloor sedimentary metagenomes.</title>
        <authorList>
            <person name="Kawai M."/>
            <person name="Futagami T."/>
            <person name="Toyoda A."/>
            <person name="Takaki Y."/>
            <person name="Nishi S."/>
            <person name="Hori S."/>
            <person name="Arai W."/>
            <person name="Tsubouchi T."/>
            <person name="Morono Y."/>
            <person name="Uchiyama I."/>
            <person name="Ito T."/>
            <person name="Fujiyama A."/>
            <person name="Inagaki F."/>
            <person name="Takami H."/>
        </authorList>
    </citation>
    <scope>NUCLEOTIDE SEQUENCE</scope>
    <source>
        <strain evidence="2">Expedition CK06-06</strain>
    </source>
</reference>
<dbReference type="AlphaFoldDB" id="X1NSL5"/>
<evidence type="ECO:0008006" key="3">
    <source>
        <dbReference type="Google" id="ProtNLM"/>
    </source>
</evidence>
<comment type="caution">
    <text evidence="2">The sequence shown here is derived from an EMBL/GenBank/DDBJ whole genome shotgun (WGS) entry which is preliminary data.</text>
</comment>
<protein>
    <recommendedName>
        <fullName evidence="3">AP2-like integrase N-terminal domain-containing protein</fullName>
    </recommendedName>
</protein>
<accession>X1NSL5</accession>